<dbReference type="RefSeq" id="XP_022107754.1">
    <property type="nucleotide sequence ID" value="XM_022252062.1"/>
</dbReference>
<feature type="transmembrane region" description="Helical" evidence="6">
    <location>
        <begin position="1064"/>
        <end position="1083"/>
    </location>
</feature>
<dbReference type="PROSITE" id="PS50261">
    <property type="entry name" value="G_PROTEIN_RECEP_F2_4"/>
    <property type="match status" value="1"/>
</dbReference>
<dbReference type="PANTHER" id="PTHR47767:SF1">
    <property type="entry name" value="ADHESION G PROTEIN-COUPLED RECEPTOR G7"/>
    <property type="match status" value="1"/>
</dbReference>
<dbReference type="AlphaFoldDB" id="A0A8B7ZQS2"/>
<dbReference type="GO" id="GO:0016020">
    <property type="term" value="C:membrane"/>
    <property type="evidence" value="ECO:0007669"/>
    <property type="project" value="UniProtKB-SubCell"/>
</dbReference>
<dbReference type="SMART" id="SM00303">
    <property type="entry name" value="GPS"/>
    <property type="match status" value="1"/>
</dbReference>
<feature type="transmembrane region" description="Helical" evidence="6">
    <location>
        <begin position="945"/>
        <end position="970"/>
    </location>
</feature>
<evidence type="ECO:0000256" key="6">
    <source>
        <dbReference type="SAM" id="Phobius"/>
    </source>
</evidence>
<keyword evidence="4 6" id="KW-0472">Membrane</keyword>
<feature type="transmembrane region" description="Helical" evidence="6">
    <location>
        <begin position="871"/>
        <end position="891"/>
    </location>
</feature>
<keyword evidence="9" id="KW-1185">Reference proteome</keyword>
<proteinExistence type="predicted"/>
<accession>A0A8B7ZQS2</accession>
<evidence type="ECO:0000256" key="3">
    <source>
        <dbReference type="ARBA" id="ARBA00022989"/>
    </source>
</evidence>
<evidence type="ECO:0000259" key="8">
    <source>
        <dbReference type="PROSITE" id="PS50261"/>
    </source>
</evidence>
<evidence type="ECO:0000256" key="5">
    <source>
        <dbReference type="ARBA" id="ARBA00023157"/>
    </source>
</evidence>
<dbReference type="OrthoDB" id="1100386at2759"/>
<dbReference type="InterPro" id="IPR017981">
    <property type="entry name" value="GPCR_2-like_7TM"/>
</dbReference>
<feature type="transmembrane region" description="Helical" evidence="6">
    <location>
        <begin position="1036"/>
        <end position="1058"/>
    </location>
</feature>
<reference evidence="10" key="1">
    <citation type="submission" date="2025-08" db="UniProtKB">
        <authorList>
            <consortium name="RefSeq"/>
        </authorList>
    </citation>
    <scope>IDENTIFICATION</scope>
</reference>
<comment type="subcellular location">
    <subcellularLocation>
        <location evidence="1">Membrane</location>
        <topology evidence="1">Multi-pass membrane protein</topology>
    </subcellularLocation>
</comment>
<dbReference type="InterPro" id="IPR057244">
    <property type="entry name" value="GAIN_B"/>
</dbReference>
<dbReference type="InterPro" id="IPR053066">
    <property type="entry name" value="ADGR_G7"/>
</dbReference>
<feature type="transmembrane region" description="Helical" evidence="6">
    <location>
        <begin position="836"/>
        <end position="859"/>
    </location>
</feature>
<dbReference type="GO" id="GO:0007166">
    <property type="term" value="P:cell surface receptor signaling pathway"/>
    <property type="evidence" value="ECO:0007669"/>
    <property type="project" value="InterPro"/>
</dbReference>
<dbReference type="Gene3D" id="1.20.1070.10">
    <property type="entry name" value="Rhodopsin 7-helix transmembrane proteins"/>
    <property type="match status" value="1"/>
</dbReference>
<dbReference type="KEGG" id="aplc:110988497"/>
<dbReference type="InterPro" id="IPR024079">
    <property type="entry name" value="MetalloPept_cat_dom_sf"/>
</dbReference>
<evidence type="ECO:0000313" key="10">
    <source>
        <dbReference type="RefSeq" id="XP_022107754.1"/>
    </source>
</evidence>
<dbReference type="Gene3D" id="3.40.390.10">
    <property type="entry name" value="Collagenase (Catalytic Domain)"/>
    <property type="match status" value="1"/>
</dbReference>
<dbReference type="InterPro" id="IPR000203">
    <property type="entry name" value="GPS"/>
</dbReference>
<evidence type="ECO:0000256" key="2">
    <source>
        <dbReference type="ARBA" id="ARBA00022692"/>
    </source>
</evidence>
<dbReference type="GO" id="GO:0008237">
    <property type="term" value="F:metallopeptidase activity"/>
    <property type="evidence" value="ECO:0007669"/>
    <property type="project" value="InterPro"/>
</dbReference>
<feature type="transmembrane region" description="Helical" evidence="6">
    <location>
        <begin position="990"/>
        <end position="1015"/>
    </location>
</feature>
<dbReference type="Proteomes" id="UP000694845">
    <property type="component" value="Unplaced"/>
</dbReference>
<protein>
    <submittedName>
        <fullName evidence="10">Adhesion G-protein coupled receptor G4-like isoform X1</fullName>
    </submittedName>
</protein>
<feature type="domain" description="G-protein coupled receptors family 2 profile 2" evidence="8">
    <location>
        <begin position="832"/>
        <end position="1085"/>
    </location>
</feature>
<evidence type="ECO:0000256" key="4">
    <source>
        <dbReference type="ARBA" id="ARBA00023136"/>
    </source>
</evidence>
<evidence type="ECO:0000256" key="1">
    <source>
        <dbReference type="ARBA" id="ARBA00004141"/>
    </source>
</evidence>
<dbReference type="Pfam" id="PF01825">
    <property type="entry name" value="GPS"/>
    <property type="match status" value="1"/>
</dbReference>
<dbReference type="Gene3D" id="2.60.220.50">
    <property type="match status" value="1"/>
</dbReference>
<dbReference type="InterPro" id="IPR000832">
    <property type="entry name" value="GPCR_2_secretin-like"/>
</dbReference>
<sequence>MDFHLSAIFVSTDVASLPSPLRGHHFVFEIDTELDHHSDAHHRERRRSGRGEALDTWDCDNVTVVPNDIRTSFPLNEFYQKYMHAYGIPILSSNISQDVSLMRACYVVRFLLADRKDLRDAMYDRYGRVAVIAKTERTTQIPEHSYLNSNLWDSRARGLGGFPQVPVTTNAEENLLCEDIASDPWFEEDVLVHEFAHAIHLISLDRADPSFDARLQTIYNMAKAENLWRDTYAIVKRTEYFAEGVQGFFNVQTCSSFVDGVHNHVCTREALRGYDSRLYNLITEVFPCMNTIVDRCNSTQSLAANQELRMNCEIVTTTTTTAEGPTTTPTDLTTTAATTVLTTSVASTTTPRTTSVPLTTSAPFTTSVPLTTSAPFTTSVPLTTSAPFTTSVPLTTSAPFTTLFTDTTTDSGATENFTGSVSVTTQLSSTSHATTAPDKFCEEGTTFDIDAGVLTWPVTAAGTRSQSIEVCALETQKAGSPIALRNCSTVVGSLLHPEWEEQWEIQDCGTSKDRNDISVKDLTNVTVSTGNAVEVAQFLANLTGNFKRARVRPILGDVSEVFQNIIAAESGDAKVTEAMSKTVDDVVIGLSSGQLKGGDDPKSRSIIVESFQAQVARTLRQAGNVSLRQESVQVEAVSISRSEAVMSGLSFASVRPGGTGGASATEKVPLNETRIQTFLGQNGSANGVVSVQLPGSELDQAHDGGNSGQLRASFIVYGDDTLFPSARTAGTQNAGPTVGGFVIAVTLQDLVLRDLANPAVIQFKAPSNGDTKTMKQTRCVFWDFTLRNGTGDWSEEGCALNEATNDVIECHCDHLTNFAILIEEVIGSSQALHVSSQIGCALCIAFLAITLLASLCLDNSKGSQKGSTSRLLFYQLCVSLLVLYVVFLAGVDGAKGSNGGCMFVAAFLHYLVLVVTVMMVIYAVDLYLATSKKIPRDNAPKFHTTYAVLVACGFPMIVIAITVPSAMEYYKINSDVMNSGPTYCFLKPGLAMYLGLLLPVCIFLALNATVFLLVWRRLPRADKRLHSAQTSQRLQEAVGISLLTFLTWLFGILAITSAAIAYDIVFLIASTLQGLFVFIMFCIRRKEVRAAISTHLRCSCLKGSNQKQKYELGQKNVQLDTKLSM</sequence>
<keyword evidence="3 6" id="KW-1133">Transmembrane helix</keyword>
<organism evidence="9 10">
    <name type="scientific">Acanthaster planci</name>
    <name type="common">Crown-of-thorns starfish</name>
    <dbReference type="NCBI Taxonomy" id="133434"/>
    <lineage>
        <taxon>Eukaryota</taxon>
        <taxon>Metazoa</taxon>
        <taxon>Echinodermata</taxon>
        <taxon>Eleutherozoa</taxon>
        <taxon>Asterozoa</taxon>
        <taxon>Asteroidea</taxon>
        <taxon>Valvatacea</taxon>
        <taxon>Valvatida</taxon>
        <taxon>Acanthasteridae</taxon>
        <taxon>Acanthaster</taxon>
    </lineage>
</organism>
<dbReference type="PANTHER" id="PTHR47767">
    <property type="entry name" value="ADHESION G PROTEIN-COUPLED RECEPTOR G7"/>
    <property type="match status" value="1"/>
</dbReference>
<name>A0A8B7ZQS2_ACAPL</name>
<dbReference type="SUPFAM" id="SSF55486">
    <property type="entry name" value="Metalloproteases ('zincins'), catalytic domain"/>
    <property type="match status" value="1"/>
</dbReference>
<keyword evidence="5" id="KW-1015">Disulfide bond</keyword>
<feature type="transmembrane region" description="Helical" evidence="6">
    <location>
        <begin position="903"/>
        <end position="924"/>
    </location>
</feature>
<evidence type="ECO:0000313" key="9">
    <source>
        <dbReference type="Proteomes" id="UP000694845"/>
    </source>
</evidence>
<dbReference type="Pfam" id="PF00002">
    <property type="entry name" value="7tm_2"/>
    <property type="match status" value="1"/>
</dbReference>
<dbReference type="GO" id="GO:0004930">
    <property type="term" value="F:G protein-coupled receptor activity"/>
    <property type="evidence" value="ECO:0007669"/>
    <property type="project" value="InterPro"/>
</dbReference>
<gene>
    <name evidence="10" type="primary">LOC110988497</name>
</gene>
<evidence type="ECO:0000259" key="7">
    <source>
        <dbReference type="PROSITE" id="PS50221"/>
    </source>
</evidence>
<keyword evidence="2 6" id="KW-0812">Transmembrane</keyword>
<feature type="domain" description="GAIN-B" evidence="7">
    <location>
        <begin position="650"/>
        <end position="828"/>
    </location>
</feature>
<dbReference type="SUPFAM" id="SSF81321">
    <property type="entry name" value="Family A G protein-coupled receptor-like"/>
    <property type="match status" value="1"/>
</dbReference>
<dbReference type="GeneID" id="110988497"/>
<dbReference type="PROSITE" id="PS50221">
    <property type="entry name" value="GAIN_B"/>
    <property type="match status" value="1"/>
</dbReference>
<dbReference type="InterPro" id="IPR046338">
    <property type="entry name" value="GAIN_dom_sf"/>
</dbReference>